<reference evidence="6 7" key="1">
    <citation type="submission" date="2020-08" db="EMBL/GenBank/DDBJ databases">
        <title>Genomic Encyclopedia of Type Strains, Phase IV (KMG-IV): sequencing the most valuable type-strain genomes for metagenomic binning, comparative biology and taxonomic classification.</title>
        <authorList>
            <person name="Goeker M."/>
        </authorList>
    </citation>
    <scope>NUCLEOTIDE SEQUENCE [LARGE SCALE GENOMIC DNA]</scope>
    <source>
        <strain evidence="6 7">DSM 25701</strain>
    </source>
</reference>
<dbReference type="GO" id="GO:0016020">
    <property type="term" value="C:membrane"/>
    <property type="evidence" value="ECO:0007669"/>
    <property type="project" value="UniProtKB-SubCell"/>
</dbReference>
<accession>A0A840R5R4</accession>
<evidence type="ECO:0000256" key="1">
    <source>
        <dbReference type="ARBA" id="ARBA00004141"/>
    </source>
</evidence>
<feature type="transmembrane region" description="Helical" evidence="5">
    <location>
        <begin position="140"/>
        <end position="157"/>
    </location>
</feature>
<evidence type="ECO:0000256" key="2">
    <source>
        <dbReference type="ARBA" id="ARBA00022692"/>
    </source>
</evidence>
<feature type="transmembrane region" description="Helical" evidence="5">
    <location>
        <begin position="208"/>
        <end position="228"/>
    </location>
</feature>
<evidence type="ECO:0000313" key="7">
    <source>
        <dbReference type="Proteomes" id="UP000536640"/>
    </source>
</evidence>
<dbReference type="NCBIfam" id="NF037982">
    <property type="entry name" value="Nramp_1"/>
    <property type="match status" value="2"/>
</dbReference>
<feature type="transmembrane region" description="Helical" evidence="5">
    <location>
        <begin position="342"/>
        <end position="362"/>
    </location>
</feature>
<comment type="caution">
    <text evidence="6">The sequence shown here is derived from an EMBL/GenBank/DDBJ whole genome shotgun (WGS) entry which is preliminary data.</text>
</comment>
<dbReference type="Pfam" id="PF01566">
    <property type="entry name" value="Nramp"/>
    <property type="match status" value="1"/>
</dbReference>
<organism evidence="6 7">
    <name type="scientific">Zhongshania antarctica</name>
    <dbReference type="NCBI Taxonomy" id="641702"/>
    <lineage>
        <taxon>Bacteria</taxon>
        <taxon>Pseudomonadati</taxon>
        <taxon>Pseudomonadota</taxon>
        <taxon>Gammaproteobacteria</taxon>
        <taxon>Cellvibrionales</taxon>
        <taxon>Spongiibacteraceae</taxon>
        <taxon>Zhongshania</taxon>
    </lineage>
</organism>
<protein>
    <submittedName>
        <fullName evidence="6">Mn2+/Fe2+ NRAMP family transporter</fullName>
    </submittedName>
</protein>
<evidence type="ECO:0000256" key="3">
    <source>
        <dbReference type="ARBA" id="ARBA00022989"/>
    </source>
</evidence>
<feature type="transmembrane region" description="Helical" evidence="5">
    <location>
        <begin position="26"/>
        <end position="47"/>
    </location>
</feature>
<dbReference type="GO" id="GO:0046873">
    <property type="term" value="F:metal ion transmembrane transporter activity"/>
    <property type="evidence" value="ECO:0007669"/>
    <property type="project" value="InterPro"/>
</dbReference>
<feature type="transmembrane region" description="Helical" evidence="5">
    <location>
        <begin position="368"/>
        <end position="390"/>
    </location>
</feature>
<gene>
    <name evidence="6" type="ORF">HNQ57_002030</name>
</gene>
<dbReference type="InterPro" id="IPR001046">
    <property type="entry name" value="NRAMP_fam"/>
</dbReference>
<keyword evidence="3 5" id="KW-1133">Transmembrane helix</keyword>
<evidence type="ECO:0000256" key="4">
    <source>
        <dbReference type="ARBA" id="ARBA00023136"/>
    </source>
</evidence>
<proteinExistence type="predicted"/>
<feature type="transmembrane region" description="Helical" evidence="5">
    <location>
        <begin position="248"/>
        <end position="266"/>
    </location>
</feature>
<feature type="transmembrane region" description="Helical" evidence="5">
    <location>
        <begin position="297"/>
        <end position="321"/>
    </location>
</feature>
<feature type="transmembrane region" description="Helical" evidence="5">
    <location>
        <begin position="108"/>
        <end position="134"/>
    </location>
</feature>
<feature type="transmembrane region" description="Helical" evidence="5">
    <location>
        <begin position="169"/>
        <end position="188"/>
    </location>
</feature>
<dbReference type="Proteomes" id="UP000536640">
    <property type="component" value="Unassembled WGS sequence"/>
</dbReference>
<comment type="subcellular location">
    <subcellularLocation>
        <location evidence="1">Membrane</location>
        <topology evidence="1">Multi-pass membrane protein</topology>
    </subcellularLocation>
</comment>
<dbReference type="EMBL" id="JACHHW010000005">
    <property type="protein sequence ID" value="MBB5187752.1"/>
    <property type="molecule type" value="Genomic_DNA"/>
</dbReference>
<keyword evidence="7" id="KW-1185">Reference proteome</keyword>
<feature type="transmembrane region" description="Helical" evidence="5">
    <location>
        <begin position="59"/>
        <end position="77"/>
    </location>
</feature>
<feature type="transmembrane region" description="Helical" evidence="5">
    <location>
        <begin position="402"/>
        <end position="424"/>
    </location>
</feature>
<dbReference type="RefSeq" id="WP_184462589.1">
    <property type="nucleotide sequence ID" value="NZ_JACHHW010000005.1"/>
</dbReference>
<keyword evidence="2 5" id="KW-0812">Transmembrane</keyword>
<evidence type="ECO:0000256" key="5">
    <source>
        <dbReference type="SAM" id="Phobius"/>
    </source>
</evidence>
<dbReference type="AlphaFoldDB" id="A0A840R5R4"/>
<name>A0A840R5R4_9GAMM</name>
<sequence length="425" mass="45973">MTKYQFIGILMLNVTQQYRLRPSMKLLKNLTLIGPGFVVAATGLGAGDLVAAAVSGASLGGQIIWAVVFGALIKLALNEGLARWQLSTGSSILQGWQQHLPRWVNGYFLIYLLLWGFLVGAALMAACGLAANALFPQLSINSWAVLHSLLAVLLVLFGRYSVFESAMKVLILLMFATVMAALASLDLSGINLQQTLLTDTGRQSHDNMVLAVIGGVGGSVTLLCYGYWMREKAWHSSAALPLVRVDLIVAYTITALFGIGIMLLAAKAAPATIQGTQVLVAMADELGRTLSPVFREVFLLGVWAAVFSSMLGVWQGVPYLFADIMAARSKSKQLAAADRNSWAYRSFLGYLALPPMLLLLLGKPVWLVMLYAVTGAFFMPFLAITLLYLNNRIIAKAQRFGIASNMLIALALIVFAFLSLQSLFK</sequence>
<keyword evidence="4 5" id="KW-0472">Membrane</keyword>
<evidence type="ECO:0000313" key="6">
    <source>
        <dbReference type="EMBL" id="MBB5187752.1"/>
    </source>
</evidence>